<sequence>MEGRSSGSKGKAPSISSSSEPQLKLQAVWPHADVEMLLDFVEEFQPKAGDHMVFQLGHFNDLVSQLPVQANGCCKTAKNCHDKWESLKWDYYAALAVARGSGLTYSAAKGADVVTEVGQLVMDDVVMVCLGFFPGMVHKSLTFP</sequence>
<reference evidence="2" key="2">
    <citation type="submission" date="2015-01" db="EMBL/GenBank/DDBJ databases">
        <title>Evolutionary Origins and Diversification of the Mycorrhizal Mutualists.</title>
        <authorList>
            <consortium name="DOE Joint Genome Institute"/>
            <consortium name="Mycorrhizal Genomics Consortium"/>
            <person name="Kohler A."/>
            <person name="Kuo A."/>
            <person name="Nagy L.G."/>
            <person name="Floudas D."/>
            <person name="Copeland A."/>
            <person name="Barry K.W."/>
            <person name="Cichocki N."/>
            <person name="Veneault-Fourrey C."/>
            <person name="LaButti K."/>
            <person name="Lindquist E.A."/>
            <person name="Lipzen A."/>
            <person name="Lundell T."/>
            <person name="Morin E."/>
            <person name="Murat C."/>
            <person name="Riley R."/>
            <person name="Ohm R."/>
            <person name="Sun H."/>
            <person name="Tunlid A."/>
            <person name="Henrissat B."/>
            <person name="Grigoriev I.V."/>
            <person name="Hibbett D.S."/>
            <person name="Martin F."/>
        </authorList>
    </citation>
    <scope>NUCLEOTIDE SEQUENCE [LARGE SCALE GENOMIC DNA]</scope>
    <source>
        <strain evidence="2">Marx 270</strain>
    </source>
</reference>
<accession>A0A0C3P7Q0</accession>
<reference evidence="1 2" key="1">
    <citation type="submission" date="2014-04" db="EMBL/GenBank/DDBJ databases">
        <authorList>
            <consortium name="DOE Joint Genome Institute"/>
            <person name="Kuo A."/>
            <person name="Kohler A."/>
            <person name="Costa M.D."/>
            <person name="Nagy L.G."/>
            <person name="Floudas D."/>
            <person name="Copeland A."/>
            <person name="Barry K.W."/>
            <person name="Cichocki N."/>
            <person name="Veneault-Fourrey C."/>
            <person name="LaButti K."/>
            <person name="Lindquist E.A."/>
            <person name="Lipzen A."/>
            <person name="Lundell T."/>
            <person name="Morin E."/>
            <person name="Murat C."/>
            <person name="Sun H."/>
            <person name="Tunlid A."/>
            <person name="Henrissat B."/>
            <person name="Grigoriev I.V."/>
            <person name="Hibbett D.S."/>
            <person name="Martin F."/>
            <person name="Nordberg H.P."/>
            <person name="Cantor M.N."/>
            <person name="Hua S.X."/>
        </authorList>
    </citation>
    <scope>NUCLEOTIDE SEQUENCE [LARGE SCALE GENOMIC DNA]</scope>
    <source>
        <strain evidence="1 2">Marx 270</strain>
    </source>
</reference>
<dbReference type="HOGENOM" id="CLU_1797255_0_0_1"/>
<organism evidence="1 2">
    <name type="scientific">Pisolithus tinctorius Marx 270</name>
    <dbReference type="NCBI Taxonomy" id="870435"/>
    <lineage>
        <taxon>Eukaryota</taxon>
        <taxon>Fungi</taxon>
        <taxon>Dikarya</taxon>
        <taxon>Basidiomycota</taxon>
        <taxon>Agaricomycotina</taxon>
        <taxon>Agaricomycetes</taxon>
        <taxon>Agaricomycetidae</taxon>
        <taxon>Boletales</taxon>
        <taxon>Sclerodermatineae</taxon>
        <taxon>Pisolithaceae</taxon>
        <taxon>Pisolithus</taxon>
    </lineage>
</organism>
<keyword evidence="2" id="KW-1185">Reference proteome</keyword>
<gene>
    <name evidence="1" type="ORF">M404DRAFT_145416</name>
</gene>
<protein>
    <recommendedName>
        <fullName evidence="3">Myb/SANT-like domain-containing protein</fullName>
    </recommendedName>
</protein>
<dbReference type="OrthoDB" id="2677419at2759"/>
<evidence type="ECO:0008006" key="3">
    <source>
        <dbReference type="Google" id="ProtNLM"/>
    </source>
</evidence>
<evidence type="ECO:0000313" key="2">
    <source>
        <dbReference type="Proteomes" id="UP000054217"/>
    </source>
</evidence>
<evidence type="ECO:0000313" key="1">
    <source>
        <dbReference type="EMBL" id="KIO03686.1"/>
    </source>
</evidence>
<proteinExistence type="predicted"/>
<dbReference type="AlphaFoldDB" id="A0A0C3P7Q0"/>
<dbReference type="EMBL" id="KN831975">
    <property type="protein sequence ID" value="KIO03686.1"/>
    <property type="molecule type" value="Genomic_DNA"/>
</dbReference>
<name>A0A0C3P7Q0_PISTI</name>
<dbReference type="InParanoid" id="A0A0C3P7Q0"/>
<dbReference type="Proteomes" id="UP000054217">
    <property type="component" value="Unassembled WGS sequence"/>
</dbReference>